<protein>
    <submittedName>
        <fullName evidence="3">Uncharacterized protein</fullName>
    </submittedName>
</protein>
<dbReference type="Proteomes" id="UP000298493">
    <property type="component" value="Unassembled WGS sequence"/>
</dbReference>
<dbReference type="STRING" id="86259.A0A4Z1PCE0"/>
<dbReference type="EMBL" id="SNSC02000007">
    <property type="protein sequence ID" value="TID22671.1"/>
    <property type="molecule type" value="Genomic_DNA"/>
</dbReference>
<feature type="compositionally biased region" description="Pro residues" evidence="1">
    <location>
        <begin position="137"/>
        <end position="167"/>
    </location>
</feature>
<keyword evidence="2" id="KW-0732">Signal</keyword>
<evidence type="ECO:0000256" key="2">
    <source>
        <dbReference type="SAM" id="SignalP"/>
    </source>
</evidence>
<evidence type="ECO:0000313" key="4">
    <source>
        <dbReference type="Proteomes" id="UP000298493"/>
    </source>
</evidence>
<dbReference type="AlphaFoldDB" id="A0A4Z1PCE0"/>
<comment type="caution">
    <text evidence="3">The sequence shown here is derived from an EMBL/GenBank/DDBJ whole genome shotgun (WGS) entry which is preliminary data.</text>
</comment>
<name>A0A4Z1PCE0_9PEZI</name>
<feature type="chain" id="PRO_5021279214" evidence="2">
    <location>
        <begin position="22"/>
        <end position="221"/>
    </location>
</feature>
<feature type="signal peptide" evidence="2">
    <location>
        <begin position="1"/>
        <end position="21"/>
    </location>
</feature>
<sequence length="221" mass="22573">MHSTAHTIALIMAALSASVIAWDCNNEQHQNWCPDYSIGPACFGPMSWGHCDCGCAESVHVADGTWCSGNGVILALGIPISTPGSRNSAPPSVSYNPGAAPGVAPGPASSPAPNPSIATPTADPKAASNIANLLTAKPPPSSPKPPPPPTKTPDPPKASPSPDPPKSPAIKPNSPKAPEVKPDPPKPTPSPEPEETVRPGGCRSTLPDMRVKQTQGYAKCL</sequence>
<reference evidence="3 4" key="1">
    <citation type="submission" date="2019-04" db="EMBL/GenBank/DDBJ databases">
        <title>High contiguity whole genome sequence and gene annotation resource for two Venturia nashicola isolates.</title>
        <authorList>
            <person name="Prokchorchik M."/>
            <person name="Won K."/>
            <person name="Lee Y."/>
            <person name="Choi E.D."/>
            <person name="Segonzac C."/>
            <person name="Sohn K.H."/>
        </authorList>
    </citation>
    <scope>NUCLEOTIDE SEQUENCE [LARGE SCALE GENOMIC DNA]</scope>
    <source>
        <strain evidence="3 4">PRI2</strain>
    </source>
</reference>
<organism evidence="3 4">
    <name type="scientific">Venturia nashicola</name>
    <dbReference type="NCBI Taxonomy" id="86259"/>
    <lineage>
        <taxon>Eukaryota</taxon>
        <taxon>Fungi</taxon>
        <taxon>Dikarya</taxon>
        <taxon>Ascomycota</taxon>
        <taxon>Pezizomycotina</taxon>
        <taxon>Dothideomycetes</taxon>
        <taxon>Pleosporomycetidae</taxon>
        <taxon>Venturiales</taxon>
        <taxon>Venturiaceae</taxon>
        <taxon>Venturia</taxon>
    </lineage>
</organism>
<dbReference type="PRINTS" id="PR01217">
    <property type="entry name" value="PRICHEXTENSN"/>
</dbReference>
<gene>
    <name evidence="3" type="ORF">E6O75_ATG01845</name>
</gene>
<feature type="compositionally biased region" description="Low complexity" evidence="1">
    <location>
        <begin position="97"/>
        <end position="107"/>
    </location>
</feature>
<feature type="compositionally biased region" description="Polar residues" evidence="1">
    <location>
        <begin position="84"/>
        <end position="95"/>
    </location>
</feature>
<feature type="region of interest" description="Disordered" evidence="1">
    <location>
        <begin position="84"/>
        <end position="221"/>
    </location>
</feature>
<evidence type="ECO:0000313" key="3">
    <source>
        <dbReference type="EMBL" id="TID22671.1"/>
    </source>
</evidence>
<evidence type="ECO:0000256" key="1">
    <source>
        <dbReference type="SAM" id="MobiDB-lite"/>
    </source>
</evidence>
<feature type="compositionally biased region" description="Polar residues" evidence="1">
    <location>
        <begin position="212"/>
        <end position="221"/>
    </location>
</feature>
<accession>A0A4Z1PCE0</accession>
<proteinExistence type="predicted"/>
<keyword evidence="4" id="KW-1185">Reference proteome</keyword>